<feature type="region of interest" description="Disordered" evidence="1">
    <location>
        <begin position="32"/>
        <end position="75"/>
    </location>
</feature>
<name>A0ABM0WGI6_CAMSA</name>
<proteinExistence type="predicted"/>
<organism evidence="2 3">
    <name type="scientific">Camelina sativa</name>
    <name type="common">False flax</name>
    <name type="synonym">Myagrum sativum</name>
    <dbReference type="NCBI Taxonomy" id="90675"/>
    <lineage>
        <taxon>Eukaryota</taxon>
        <taxon>Viridiplantae</taxon>
        <taxon>Streptophyta</taxon>
        <taxon>Embryophyta</taxon>
        <taxon>Tracheophyta</taxon>
        <taxon>Spermatophyta</taxon>
        <taxon>Magnoliopsida</taxon>
        <taxon>eudicotyledons</taxon>
        <taxon>Gunneridae</taxon>
        <taxon>Pentapetalae</taxon>
        <taxon>rosids</taxon>
        <taxon>malvids</taxon>
        <taxon>Brassicales</taxon>
        <taxon>Brassicaceae</taxon>
        <taxon>Camelineae</taxon>
        <taxon>Camelina</taxon>
    </lineage>
</organism>
<evidence type="ECO:0000313" key="3">
    <source>
        <dbReference type="RefSeq" id="XP_010470781.1"/>
    </source>
</evidence>
<dbReference type="Proteomes" id="UP000694864">
    <property type="component" value="Chromosome 16"/>
</dbReference>
<evidence type="ECO:0000256" key="1">
    <source>
        <dbReference type="SAM" id="MobiDB-lite"/>
    </source>
</evidence>
<gene>
    <name evidence="3" type="primary">LOC104750651</name>
</gene>
<dbReference type="InterPro" id="IPR012438">
    <property type="entry name" value="DUF1639"/>
</dbReference>
<accession>A0ABM0WGI6</accession>
<dbReference type="PANTHER" id="PTHR33130">
    <property type="entry name" value="PUTATIVE (DUF1639)-RELATED"/>
    <property type="match status" value="1"/>
</dbReference>
<keyword evidence="2" id="KW-1185">Reference proteome</keyword>
<dbReference type="Pfam" id="PF07797">
    <property type="entry name" value="DUF1639"/>
    <property type="match status" value="1"/>
</dbReference>
<reference evidence="3" key="2">
    <citation type="submission" date="2025-08" db="UniProtKB">
        <authorList>
            <consortium name="RefSeq"/>
        </authorList>
    </citation>
    <scope>IDENTIFICATION</scope>
    <source>
        <tissue evidence="3">Leaf</tissue>
    </source>
</reference>
<dbReference type="PANTHER" id="PTHR33130:SF31">
    <property type="entry name" value="(RAPE) HYPOTHETICAL PROTEIN"/>
    <property type="match status" value="1"/>
</dbReference>
<protein>
    <submittedName>
        <fullName evidence="3">Uncharacterized protein LOC104750651</fullName>
    </submittedName>
</protein>
<dbReference type="GeneID" id="104750651"/>
<feature type="compositionally biased region" description="Basic and acidic residues" evidence="1">
    <location>
        <begin position="57"/>
        <end position="75"/>
    </location>
</feature>
<reference evidence="2" key="1">
    <citation type="journal article" date="2014" name="Nat. Commun.">
        <title>The emerging biofuel crop Camelina sativa retains a highly undifferentiated hexaploid genome structure.</title>
        <authorList>
            <person name="Kagale S."/>
            <person name="Koh C."/>
            <person name="Nixon J."/>
            <person name="Bollina V."/>
            <person name="Clarke W.E."/>
            <person name="Tuteja R."/>
            <person name="Spillane C."/>
            <person name="Robinson S.J."/>
            <person name="Links M.G."/>
            <person name="Clarke C."/>
            <person name="Higgins E.E."/>
            <person name="Huebert T."/>
            <person name="Sharpe A.G."/>
            <person name="Parkin I.A."/>
        </authorList>
    </citation>
    <scope>NUCLEOTIDE SEQUENCE [LARGE SCALE GENOMIC DNA]</scope>
    <source>
        <strain evidence="2">cv. DH55</strain>
    </source>
</reference>
<evidence type="ECO:0000313" key="2">
    <source>
        <dbReference type="Proteomes" id="UP000694864"/>
    </source>
</evidence>
<dbReference type="RefSeq" id="XP_010470781.1">
    <property type="nucleotide sequence ID" value="XM_010472479.1"/>
</dbReference>
<feature type="region of interest" description="Disordered" evidence="1">
    <location>
        <begin position="108"/>
        <end position="138"/>
    </location>
</feature>
<sequence length="245" mass="28398">MATTTGHERSKALYNFSLPNLWGTRRQLRCMKAADDSDGGGRSGGDQRLRRRSSNSELDHRNQRSQVEESSEKEGIEEFREKIMLDLRNVADKMTESIFREQVLVGDDPEPETEMEMEMEDSPPPPPPEAPGATVEERPWNLRKRRAACKAPIPRMDSNQYKGLGIEENKRVVKDSVSMRLEYTLSKKEIEDDYMKIFGQRPPRRPKKRSRTVQRQMDLLNPASYITEITEELYNVRDPAERGKR</sequence>
<feature type="compositionally biased region" description="Acidic residues" evidence="1">
    <location>
        <begin position="108"/>
        <end position="121"/>
    </location>
</feature>